<feature type="region of interest" description="Disordered" evidence="1">
    <location>
        <begin position="1"/>
        <end position="53"/>
    </location>
</feature>
<protein>
    <submittedName>
        <fullName evidence="2">Uncharacterized protein</fullName>
    </submittedName>
</protein>
<proteinExistence type="predicted"/>
<evidence type="ECO:0000256" key="1">
    <source>
        <dbReference type="SAM" id="MobiDB-lite"/>
    </source>
</evidence>
<gene>
    <name evidence="2" type="ORF">H0235_017155</name>
</gene>
<organism evidence="2 3">
    <name type="scientific">Vespula pensylvanica</name>
    <name type="common">Western yellow jacket</name>
    <name type="synonym">Wasp</name>
    <dbReference type="NCBI Taxonomy" id="30213"/>
    <lineage>
        <taxon>Eukaryota</taxon>
        <taxon>Metazoa</taxon>
        <taxon>Ecdysozoa</taxon>
        <taxon>Arthropoda</taxon>
        <taxon>Hexapoda</taxon>
        <taxon>Insecta</taxon>
        <taxon>Pterygota</taxon>
        <taxon>Neoptera</taxon>
        <taxon>Endopterygota</taxon>
        <taxon>Hymenoptera</taxon>
        <taxon>Apocrita</taxon>
        <taxon>Aculeata</taxon>
        <taxon>Vespoidea</taxon>
        <taxon>Vespidae</taxon>
        <taxon>Vespinae</taxon>
        <taxon>Vespula</taxon>
    </lineage>
</organism>
<comment type="caution">
    <text evidence="2">The sequence shown here is derived from an EMBL/GenBank/DDBJ whole genome shotgun (WGS) entry which is preliminary data.</text>
</comment>
<accession>A0A834JR97</accession>
<evidence type="ECO:0000313" key="3">
    <source>
        <dbReference type="Proteomes" id="UP000600918"/>
    </source>
</evidence>
<feature type="compositionally biased region" description="Acidic residues" evidence="1">
    <location>
        <begin position="31"/>
        <end position="53"/>
    </location>
</feature>
<sequence length="181" mass="21602">MLVVCGKLEKYEEEEEEEEKKKKKKKKKKEEEEEKEEKEEEVEEEEDVERECDDDSIELHKKIKFTEVESRNGTLYVLKTPVGDTKYRNITVECYALREFVRRVDCACKRLRSYIIENVIANSARLPPSTMPPCVLTFQRNSVLDYDDYDDYDDDYDHGDYYVDYVESSSRSYIDVSSKHR</sequence>
<reference evidence="2" key="1">
    <citation type="journal article" date="2020" name="G3 (Bethesda)">
        <title>High-Quality Assemblies for Three Invasive Social Wasps from the &lt;i&gt;Vespula&lt;/i&gt; Genus.</title>
        <authorList>
            <person name="Harrop T.W.R."/>
            <person name="Guhlin J."/>
            <person name="McLaughlin G.M."/>
            <person name="Permina E."/>
            <person name="Stockwell P."/>
            <person name="Gilligan J."/>
            <person name="Le Lec M.F."/>
            <person name="Gruber M.A.M."/>
            <person name="Quinn O."/>
            <person name="Lovegrove M."/>
            <person name="Duncan E.J."/>
            <person name="Remnant E.J."/>
            <person name="Van Eeckhoven J."/>
            <person name="Graham B."/>
            <person name="Knapp R.A."/>
            <person name="Langford K.W."/>
            <person name="Kronenberg Z."/>
            <person name="Press M.O."/>
            <person name="Eacker S.M."/>
            <person name="Wilson-Rankin E.E."/>
            <person name="Purcell J."/>
            <person name="Lester P.J."/>
            <person name="Dearden P.K."/>
        </authorList>
    </citation>
    <scope>NUCLEOTIDE SEQUENCE</scope>
    <source>
        <strain evidence="2">Volc-1</strain>
    </source>
</reference>
<evidence type="ECO:0000313" key="2">
    <source>
        <dbReference type="EMBL" id="KAF7392156.1"/>
    </source>
</evidence>
<dbReference type="AlphaFoldDB" id="A0A834JR97"/>
<name>A0A834JR97_VESPE</name>
<dbReference type="Proteomes" id="UP000600918">
    <property type="component" value="Unassembled WGS sequence"/>
</dbReference>
<keyword evidence="3" id="KW-1185">Reference proteome</keyword>
<dbReference type="EMBL" id="JACSDY010000022">
    <property type="protein sequence ID" value="KAF7392156.1"/>
    <property type="molecule type" value="Genomic_DNA"/>
</dbReference>